<reference evidence="1" key="2">
    <citation type="submission" date="2023-05" db="EMBL/GenBank/DDBJ databases">
        <authorList>
            <person name="Schelkunov M.I."/>
        </authorList>
    </citation>
    <scope>NUCLEOTIDE SEQUENCE</scope>
    <source>
        <strain evidence="1">Hsosn_3</strain>
        <tissue evidence="1">Leaf</tissue>
    </source>
</reference>
<dbReference type="InterPro" id="IPR004861">
    <property type="entry name" value="Siw14-like"/>
</dbReference>
<dbReference type="GO" id="GO:0016791">
    <property type="term" value="F:phosphatase activity"/>
    <property type="evidence" value="ECO:0007669"/>
    <property type="project" value="TreeGrafter"/>
</dbReference>
<dbReference type="Proteomes" id="UP001237642">
    <property type="component" value="Unassembled WGS sequence"/>
</dbReference>
<dbReference type="Gene3D" id="3.90.190.10">
    <property type="entry name" value="Protein tyrosine phosphatase superfamily"/>
    <property type="match status" value="1"/>
</dbReference>
<dbReference type="EMBL" id="JAUIZM010000002">
    <property type="protein sequence ID" value="KAK1397417.1"/>
    <property type="molecule type" value="Genomic_DNA"/>
</dbReference>
<evidence type="ECO:0000313" key="2">
    <source>
        <dbReference type="Proteomes" id="UP001237642"/>
    </source>
</evidence>
<sequence length="157" mass="17619">MILGFPAFIFRSKRAFNYGSKKDKHKEAGKEVKAQKEKDTMALVVGVDMALVVGVALVQEEDTEPFVNIPEDAIREGLTVVLDIRNHPLLIHCKQGKRFAAAKARVSDQRFMELFDVSSFKHLPITCSFLKSWSLVVSLICCIQPAIASKWRSSSCY</sequence>
<accession>A0AAD8J4A9</accession>
<dbReference type="AlphaFoldDB" id="A0AAD8J4A9"/>
<proteinExistence type="predicted"/>
<comment type="caution">
    <text evidence="1">The sequence shown here is derived from an EMBL/GenBank/DDBJ whole genome shotgun (WGS) entry which is preliminary data.</text>
</comment>
<dbReference type="Pfam" id="PF03162">
    <property type="entry name" value="Y_phosphatase2"/>
    <property type="match status" value="1"/>
</dbReference>
<name>A0AAD8J4A9_9APIA</name>
<keyword evidence="2" id="KW-1185">Reference proteome</keyword>
<dbReference type="PANTHER" id="PTHR31126:SF48">
    <property type="entry name" value="INOSITOL PHOSPHATASE SIW14"/>
    <property type="match status" value="1"/>
</dbReference>
<evidence type="ECO:0000313" key="1">
    <source>
        <dbReference type="EMBL" id="KAK1397417.1"/>
    </source>
</evidence>
<protein>
    <submittedName>
        <fullName evidence="1">Uncharacterized protein</fullName>
    </submittedName>
</protein>
<gene>
    <name evidence="1" type="ORF">POM88_007280</name>
</gene>
<organism evidence="1 2">
    <name type="scientific">Heracleum sosnowskyi</name>
    <dbReference type="NCBI Taxonomy" id="360622"/>
    <lineage>
        <taxon>Eukaryota</taxon>
        <taxon>Viridiplantae</taxon>
        <taxon>Streptophyta</taxon>
        <taxon>Embryophyta</taxon>
        <taxon>Tracheophyta</taxon>
        <taxon>Spermatophyta</taxon>
        <taxon>Magnoliopsida</taxon>
        <taxon>eudicotyledons</taxon>
        <taxon>Gunneridae</taxon>
        <taxon>Pentapetalae</taxon>
        <taxon>asterids</taxon>
        <taxon>campanulids</taxon>
        <taxon>Apiales</taxon>
        <taxon>Apiaceae</taxon>
        <taxon>Apioideae</taxon>
        <taxon>apioid superclade</taxon>
        <taxon>Tordylieae</taxon>
        <taxon>Tordyliinae</taxon>
        <taxon>Heracleum</taxon>
    </lineage>
</organism>
<dbReference type="GO" id="GO:0005737">
    <property type="term" value="C:cytoplasm"/>
    <property type="evidence" value="ECO:0007669"/>
    <property type="project" value="TreeGrafter"/>
</dbReference>
<dbReference type="PANTHER" id="PTHR31126">
    <property type="entry name" value="TYROSINE-PROTEIN PHOSPHATASE"/>
    <property type="match status" value="1"/>
</dbReference>
<dbReference type="InterPro" id="IPR029021">
    <property type="entry name" value="Prot-tyrosine_phosphatase-like"/>
</dbReference>
<reference evidence="1" key="1">
    <citation type="submission" date="2023-02" db="EMBL/GenBank/DDBJ databases">
        <title>Genome of toxic invasive species Heracleum sosnowskyi carries increased number of genes despite the absence of recent whole-genome duplications.</title>
        <authorList>
            <person name="Schelkunov M."/>
            <person name="Shtratnikova V."/>
            <person name="Makarenko M."/>
            <person name="Klepikova A."/>
            <person name="Omelchenko D."/>
            <person name="Novikova G."/>
            <person name="Obukhova E."/>
            <person name="Bogdanov V."/>
            <person name="Penin A."/>
            <person name="Logacheva M."/>
        </authorList>
    </citation>
    <scope>NUCLEOTIDE SEQUENCE</scope>
    <source>
        <strain evidence="1">Hsosn_3</strain>
        <tissue evidence="1">Leaf</tissue>
    </source>
</reference>